<dbReference type="SUPFAM" id="SSF54523">
    <property type="entry name" value="Pili subunits"/>
    <property type="match status" value="1"/>
</dbReference>
<dbReference type="STRING" id="1797529.A2570_01980"/>
<gene>
    <name evidence="2" type="ORF">A2570_01980</name>
</gene>
<evidence type="ECO:0000313" key="3">
    <source>
        <dbReference type="Proteomes" id="UP000178570"/>
    </source>
</evidence>
<dbReference type="InterPro" id="IPR045584">
    <property type="entry name" value="Pilin-like"/>
</dbReference>
<dbReference type="NCBIfam" id="TIGR02532">
    <property type="entry name" value="IV_pilin_GFxxxE"/>
    <property type="match status" value="1"/>
</dbReference>
<name>A0A1G1XLD8_9BACT</name>
<dbReference type="Proteomes" id="UP000178570">
    <property type="component" value="Unassembled WGS sequence"/>
</dbReference>
<dbReference type="EMBL" id="MHHY01000007">
    <property type="protein sequence ID" value="OGY40496.1"/>
    <property type="molecule type" value="Genomic_DNA"/>
</dbReference>
<keyword evidence="1" id="KW-0472">Membrane</keyword>
<organism evidence="2 3">
    <name type="scientific">Candidatus Brennerbacteria bacterium RIFOXYD1_FULL_41_16</name>
    <dbReference type="NCBI Taxonomy" id="1797529"/>
    <lineage>
        <taxon>Bacteria</taxon>
        <taxon>Candidatus Brenneribacteriota</taxon>
    </lineage>
</organism>
<accession>A0A1G1XLD8</accession>
<evidence type="ECO:0000256" key="1">
    <source>
        <dbReference type="SAM" id="Phobius"/>
    </source>
</evidence>
<protein>
    <recommendedName>
        <fullName evidence="4">General secretion pathway GspH domain-containing protein</fullName>
    </recommendedName>
</protein>
<dbReference type="InterPro" id="IPR012902">
    <property type="entry name" value="N_methyl_site"/>
</dbReference>
<reference evidence="2 3" key="1">
    <citation type="journal article" date="2016" name="Nat. Commun.">
        <title>Thousands of microbial genomes shed light on interconnected biogeochemical processes in an aquifer system.</title>
        <authorList>
            <person name="Anantharaman K."/>
            <person name="Brown C.T."/>
            <person name="Hug L.A."/>
            <person name="Sharon I."/>
            <person name="Castelle C.J."/>
            <person name="Probst A.J."/>
            <person name="Thomas B.C."/>
            <person name="Singh A."/>
            <person name="Wilkins M.J."/>
            <person name="Karaoz U."/>
            <person name="Brodie E.L."/>
            <person name="Williams K.H."/>
            <person name="Hubbard S.S."/>
            <person name="Banfield J.F."/>
        </authorList>
    </citation>
    <scope>NUCLEOTIDE SEQUENCE [LARGE SCALE GENOMIC DNA]</scope>
</reference>
<dbReference type="AlphaFoldDB" id="A0A1G1XLD8"/>
<keyword evidence="1" id="KW-0812">Transmembrane</keyword>
<dbReference type="Pfam" id="PF07963">
    <property type="entry name" value="N_methyl"/>
    <property type="match status" value="1"/>
</dbReference>
<keyword evidence="1" id="KW-1133">Transmembrane helix</keyword>
<sequence length="147" mass="16369">MVFKNGFSLVEVVIVIGLISILASLGLFFSLGYYNVYVLNAETDLLATLFKKTRTRAIGNFNQSRHGVFVDSINRQYIVFQGNSFAARDPVFDEVVGNSSSRVELSGDAEAVFDQFSGSVNQNRVFILRISEREQRVELNALGGINY</sequence>
<comment type="caution">
    <text evidence="2">The sequence shown here is derived from an EMBL/GenBank/DDBJ whole genome shotgun (WGS) entry which is preliminary data.</text>
</comment>
<evidence type="ECO:0000313" key="2">
    <source>
        <dbReference type="EMBL" id="OGY40496.1"/>
    </source>
</evidence>
<evidence type="ECO:0008006" key="4">
    <source>
        <dbReference type="Google" id="ProtNLM"/>
    </source>
</evidence>
<proteinExistence type="predicted"/>
<feature type="transmembrane region" description="Helical" evidence="1">
    <location>
        <begin position="12"/>
        <end position="34"/>
    </location>
</feature>